<accession>C1C2R4</accession>
<evidence type="ECO:0000313" key="11">
    <source>
        <dbReference type="EMBL" id="ACO15567.1"/>
    </source>
</evidence>
<evidence type="ECO:0000256" key="1">
    <source>
        <dbReference type="ARBA" id="ARBA00004141"/>
    </source>
</evidence>
<dbReference type="GO" id="GO:0005789">
    <property type="term" value="C:endoplasmic reticulum membrane"/>
    <property type="evidence" value="ECO:0007669"/>
    <property type="project" value="TreeGrafter"/>
</dbReference>
<evidence type="ECO:0000256" key="9">
    <source>
        <dbReference type="ARBA" id="ARBA00023160"/>
    </source>
</evidence>
<comment type="subcellular location">
    <subcellularLocation>
        <location evidence="1">Membrane</location>
        <topology evidence="1">Multi-pass membrane protein</topology>
    </subcellularLocation>
</comment>
<keyword evidence="3 10" id="KW-0808">Transferase</keyword>
<keyword evidence="7 10" id="KW-0443">Lipid metabolism</keyword>
<dbReference type="PANTHER" id="PTHR11157">
    <property type="entry name" value="FATTY ACID ACYL TRANSFERASE-RELATED"/>
    <property type="match status" value="1"/>
</dbReference>
<keyword evidence="4 10" id="KW-0812">Transmembrane</keyword>
<dbReference type="EMBL" id="BT081143">
    <property type="protein sequence ID" value="ACO15567.1"/>
    <property type="molecule type" value="mRNA"/>
</dbReference>
<evidence type="ECO:0000256" key="7">
    <source>
        <dbReference type="ARBA" id="ARBA00023098"/>
    </source>
</evidence>
<feature type="transmembrane region" description="Helical" evidence="10">
    <location>
        <begin position="20"/>
        <end position="40"/>
    </location>
</feature>
<dbReference type="EC" id="2.3.1.199" evidence="10"/>
<organism evidence="11">
    <name type="scientific">Caligus clemensi</name>
    <name type="common">Sea louse</name>
    <dbReference type="NCBI Taxonomy" id="344056"/>
    <lineage>
        <taxon>Eukaryota</taxon>
        <taxon>Metazoa</taxon>
        <taxon>Ecdysozoa</taxon>
        <taxon>Arthropoda</taxon>
        <taxon>Crustacea</taxon>
        <taxon>Multicrustacea</taxon>
        <taxon>Hexanauplia</taxon>
        <taxon>Copepoda</taxon>
        <taxon>Siphonostomatoida</taxon>
        <taxon>Caligidae</taxon>
        <taxon>Caligus</taxon>
    </lineage>
</organism>
<keyword evidence="9 10" id="KW-0275">Fatty acid biosynthesis</keyword>
<evidence type="ECO:0000256" key="4">
    <source>
        <dbReference type="ARBA" id="ARBA00022692"/>
    </source>
</evidence>
<gene>
    <name evidence="11" type="primary">ELVL1</name>
</gene>
<comment type="similarity">
    <text evidence="10">Belongs to the ELO family.</text>
</comment>
<comment type="caution">
    <text evidence="10">Lacks conserved residue(s) required for the propagation of feature annotation.</text>
</comment>
<comment type="catalytic activity">
    <reaction evidence="10">
        <text>a very-long-chain acyl-CoA + malonyl-CoA + H(+) = a very-long-chain 3-oxoacyl-CoA + CO2 + CoA</text>
        <dbReference type="Rhea" id="RHEA:32727"/>
        <dbReference type="ChEBI" id="CHEBI:15378"/>
        <dbReference type="ChEBI" id="CHEBI:16526"/>
        <dbReference type="ChEBI" id="CHEBI:57287"/>
        <dbReference type="ChEBI" id="CHEBI:57384"/>
        <dbReference type="ChEBI" id="CHEBI:90725"/>
        <dbReference type="ChEBI" id="CHEBI:90736"/>
        <dbReference type="EC" id="2.3.1.199"/>
    </reaction>
</comment>
<dbReference type="GO" id="GO:0034625">
    <property type="term" value="P:fatty acid elongation, monounsaturated fatty acid"/>
    <property type="evidence" value="ECO:0007669"/>
    <property type="project" value="TreeGrafter"/>
</dbReference>
<feature type="transmembrane region" description="Helical" evidence="10">
    <location>
        <begin position="61"/>
        <end position="80"/>
    </location>
</feature>
<name>C1C2R4_CALCM</name>
<dbReference type="GO" id="GO:0009922">
    <property type="term" value="F:fatty acid elongase activity"/>
    <property type="evidence" value="ECO:0007669"/>
    <property type="project" value="UniProtKB-EC"/>
</dbReference>
<evidence type="ECO:0000256" key="8">
    <source>
        <dbReference type="ARBA" id="ARBA00023136"/>
    </source>
</evidence>
<keyword evidence="2 10" id="KW-0444">Lipid biosynthesis</keyword>
<dbReference type="GO" id="GO:0030148">
    <property type="term" value="P:sphingolipid biosynthetic process"/>
    <property type="evidence" value="ECO:0007669"/>
    <property type="project" value="TreeGrafter"/>
</dbReference>
<evidence type="ECO:0000256" key="10">
    <source>
        <dbReference type="RuleBase" id="RU361115"/>
    </source>
</evidence>
<keyword evidence="6 10" id="KW-1133">Transmembrane helix</keyword>
<evidence type="ECO:0000256" key="2">
    <source>
        <dbReference type="ARBA" id="ARBA00022516"/>
    </source>
</evidence>
<proteinExistence type="evidence at transcript level"/>
<dbReference type="GO" id="GO:0019367">
    <property type="term" value="P:fatty acid elongation, saturated fatty acid"/>
    <property type="evidence" value="ECO:0007669"/>
    <property type="project" value="TreeGrafter"/>
</dbReference>
<dbReference type="GO" id="GO:0042761">
    <property type="term" value="P:very long-chain fatty acid biosynthetic process"/>
    <property type="evidence" value="ECO:0007669"/>
    <property type="project" value="TreeGrafter"/>
</dbReference>
<evidence type="ECO:0000256" key="5">
    <source>
        <dbReference type="ARBA" id="ARBA00022832"/>
    </source>
</evidence>
<sequence length="254" mass="29994">MVVDWYNSMWEFRDKRVDDWFLLSSLWPTFLLCMAYVFMVKIFGPAYMNQKEPMSLKGFTMAYNIVQVSACLYMIKQIWVGGWGTYYSYLCQPLDSDPHPDSKAMIMASATYWFYMSKLLDFVDTILFVLRKKNNQITTLHVFHHAIMPLHLADRPVDSRRSGDLWSSPQLLYPRIDVLLLLPILSGRLDPTFPLVETIPHPGTNGSVRHYFQQNPDHCQWGRRVRIPLADIRHHRDTHDRFLLSLLRFLHLRL</sequence>
<dbReference type="AlphaFoldDB" id="C1C2R4"/>
<evidence type="ECO:0000256" key="3">
    <source>
        <dbReference type="ARBA" id="ARBA00022679"/>
    </source>
</evidence>
<evidence type="ECO:0000256" key="6">
    <source>
        <dbReference type="ARBA" id="ARBA00022989"/>
    </source>
</evidence>
<protein>
    <recommendedName>
        <fullName evidence="10">Elongation of very long chain fatty acids protein</fullName>
        <ecNumber evidence="10">2.3.1.199</ecNumber>
    </recommendedName>
    <alternativeName>
        <fullName evidence="10">Very-long-chain 3-oxoacyl-CoA synthase</fullName>
    </alternativeName>
</protein>
<keyword evidence="8 10" id="KW-0472">Membrane</keyword>
<dbReference type="PANTHER" id="PTHR11157:SF167">
    <property type="entry name" value="ELONGATION OF VERY LONG CHAIN FATTY ACIDS PROTEIN"/>
    <property type="match status" value="1"/>
</dbReference>
<reference evidence="11" key="1">
    <citation type="submission" date="2009-03" db="EMBL/GenBank/DDBJ databases">
        <title>Caligus clemensi ESTs and full-length cDNAs.</title>
        <authorList>
            <person name="Yasuike M."/>
            <person name="von Schalburg K."/>
            <person name="Cooper G."/>
            <person name="Leong J."/>
            <person name="Jones S.R.M."/>
            <person name="Koop B.F."/>
        </authorList>
    </citation>
    <scope>NUCLEOTIDE SEQUENCE</scope>
    <source>
        <tissue evidence="11">Whole</tissue>
    </source>
</reference>
<keyword evidence="5 10" id="KW-0276">Fatty acid metabolism</keyword>
<dbReference type="InterPro" id="IPR002076">
    <property type="entry name" value="ELO_fam"/>
</dbReference>
<dbReference type="GO" id="GO:0034626">
    <property type="term" value="P:fatty acid elongation, polyunsaturated fatty acid"/>
    <property type="evidence" value="ECO:0007669"/>
    <property type="project" value="TreeGrafter"/>
</dbReference>
<dbReference type="Pfam" id="PF01151">
    <property type="entry name" value="ELO"/>
    <property type="match status" value="1"/>
</dbReference>